<evidence type="ECO:0000256" key="8">
    <source>
        <dbReference type="ARBA" id="ARBA00022676"/>
    </source>
</evidence>
<evidence type="ECO:0000256" key="6">
    <source>
        <dbReference type="ARBA" id="ARBA00011893"/>
    </source>
</evidence>
<dbReference type="GO" id="GO:0002055">
    <property type="term" value="F:adenine binding"/>
    <property type="evidence" value="ECO:0007669"/>
    <property type="project" value="TreeGrafter"/>
</dbReference>
<dbReference type="InterPro" id="IPR029057">
    <property type="entry name" value="PRTase-like"/>
</dbReference>
<dbReference type="CDD" id="cd06223">
    <property type="entry name" value="PRTases_typeI"/>
    <property type="match status" value="1"/>
</dbReference>
<proteinExistence type="inferred from homology"/>
<reference evidence="12" key="1">
    <citation type="submission" date="2018-05" db="EMBL/GenBank/DDBJ databases">
        <authorList>
            <person name="Lanie J.A."/>
            <person name="Ng W.-L."/>
            <person name="Kazmierczak K.M."/>
            <person name="Andrzejewski T.M."/>
            <person name="Davidsen T.M."/>
            <person name="Wayne K.J."/>
            <person name="Tettelin H."/>
            <person name="Glass J.I."/>
            <person name="Rusch D."/>
            <person name="Podicherti R."/>
            <person name="Tsui H.-C.T."/>
            <person name="Winkler M.E."/>
        </authorList>
    </citation>
    <scope>NUCLEOTIDE SEQUENCE</scope>
</reference>
<keyword evidence="10" id="KW-0660">Purine salvage</keyword>
<dbReference type="PANTHER" id="PTHR32315:SF3">
    <property type="entry name" value="ADENINE PHOSPHORIBOSYLTRANSFERASE"/>
    <property type="match status" value="1"/>
</dbReference>
<evidence type="ECO:0000256" key="9">
    <source>
        <dbReference type="ARBA" id="ARBA00022679"/>
    </source>
</evidence>
<dbReference type="GO" id="GO:0044209">
    <property type="term" value="P:AMP salvage"/>
    <property type="evidence" value="ECO:0007669"/>
    <property type="project" value="UniProtKB-UniPathway"/>
</dbReference>
<evidence type="ECO:0000256" key="2">
    <source>
        <dbReference type="ARBA" id="ARBA00003968"/>
    </source>
</evidence>
<dbReference type="InterPro" id="IPR000836">
    <property type="entry name" value="PRTase_dom"/>
</dbReference>
<dbReference type="GO" id="GO:0005737">
    <property type="term" value="C:cytoplasm"/>
    <property type="evidence" value="ECO:0007669"/>
    <property type="project" value="UniProtKB-SubCell"/>
</dbReference>
<evidence type="ECO:0000259" key="11">
    <source>
        <dbReference type="Pfam" id="PF00156"/>
    </source>
</evidence>
<comment type="catalytic activity">
    <reaction evidence="1">
        <text>AMP + diphosphate = 5-phospho-alpha-D-ribose 1-diphosphate + adenine</text>
        <dbReference type="Rhea" id="RHEA:16609"/>
        <dbReference type="ChEBI" id="CHEBI:16708"/>
        <dbReference type="ChEBI" id="CHEBI:33019"/>
        <dbReference type="ChEBI" id="CHEBI:58017"/>
        <dbReference type="ChEBI" id="CHEBI:456215"/>
        <dbReference type="EC" id="2.4.2.7"/>
    </reaction>
</comment>
<dbReference type="NCBIfam" id="NF002636">
    <property type="entry name" value="PRK02304.1-5"/>
    <property type="match status" value="1"/>
</dbReference>
<dbReference type="AlphaFoldDB" id="A0A382LBC5"/>
<dbReference type="PANTHER" id="PTHR32315">
    <property type="entry name" value="ADENINE PHOSPHORIBOSYLTRANSFERASE"/>
    <property type="match status" value="1"/>
</dbReference>
<organism evidence="12">
    <name type="scientific">marine metagenome</name>
    <dbReference type="NCBI Taxonomy" id="408172"/>
    <lineage>
        <taxon>unclassified sequences</taxon>
        <taxon>metagenomes</taxon>
        <taxon>ecological metagenomes</taxon>
    </lineage>
</organism>
<dbReference type="UniPathway" id="UPA00588">
    <property type="reaction ID" value="UER00646"/>
</dbReference>
<evidence type="ECO:0000256" key="1">
    <source>
        <dbReference type="ARBA" id="ARBA00000868"/>
    </source>
</evidence>
<gene>
    <name evidence="12" type="ORF">METZ01_LOCUS286860</name>
</gene>
<dbReference type="GO" id="GO:0006166">
    <property type="term" value="P:purine ribonucleoside salvage"/>
    <property type="evidence" value="ECO:0007669"/>
    <property type="project" value="UniProtKB-KW"/>
</dbReference>
<comment type="similarity">
    <text evidence="5">Belongs to the purine/pyrimidine phosphoribosyltransferase family.</text>
</comment>
<dbReference type="NCBIfam" id="NF002634">
    <property type="entry name" value="PRK02304.1-3"/>
    <property type="match status" value="1"/>
</dbReference>
<dbReference type="SUPFAM" id="SSF53271">
    <property type="entry name" value="PRTase-like"/>
    <property type="match status" value="1"/>
</dbReference>
<comment type="subcellular location">
    <subcellularLocation>
        <location evidence="3">Cytoplasm</location>
    </subcellularLocation>
</comment>
<evidence type="ECO:0000256" key="4">
    <source>
        <dbReference type="ARBA" id="ARBA00004659"/>
    </source>
</evidence>
<evidence type="ECO:0000256" key="3">
    <source>
        <dbReference type="ARBA" id="ARBA00004496"/>
    </source>
</evidence>
<sequence>MREVTLGDLEAAIRNVPDFPQPGIQFKDITPVLGDARLFAGAIDLLVDKHAEVGIDACVGIDARGFIFAAAAAHKIGTGFVPIRKKGKLPWKTYEESYSLEYGEATVAIHQDALEPGARVLLLDDLLATGGTAAAAVSLLEKIGTEIVEIGFLIELGFLNGREKMGDHPINSLITY</sequence>
<keyword evidence="8" id="KW-0328">Glycosyltransferase</keyword>
<dbReference type="EMBL" id="UINC01085974">
    <property type="protein sequence ID" value="SVC34006.1"/>
    <property type="molecule type" value="Genomic_DNA"/>
</dbReference>
<feature type="domain" description="Phosphoribosyltransferase" evidence="11">
    <location>
        <begin position="41"/>
        <end position="154"/>
    </location>
</feature>
<evidence type="ECO:0000256" key="7">
    <source>
        <dbReference type="ARBA" id="ARBA00022490"/>
    </source>
</evidence>
<dbReference type="Gene3D" id="3.40.50.2020">
    <property type="match status" value="1"/>
</dbReference>
<dbReference type="GO" id="GO:0006168">
    <property type="term" value="P:adenine salvage"/>
    <property type="evidence" value="ECO:0007669"/>
    <property type="project" value="InterPro"/>
</dbReference>
<dbReference type="EC" id="2.4.2.7" evidence="6"/>
<dbReference type="InterPro" id="IPR005764">
    <property type="entry name" value="Ade_phspho_trans"/>
</dbReference>
<comment type="function">
    <text evidence="2">Catalyzes a salvage reaction resulting in the formation of AMP, that is energically less costly than de novo synthesis.</text>
</comment>
<accession>A0A382LBC5</accession>
<comment type="pathway">
    <text evidence="4">Purine metabolism; AMP biosynthesis via salvage pathway; AMP from adenine: step 1/1.</text>
</comment>
<dbReference type="InterPro" id="IPR050054">
    <property type="entry name" value="UPRTase/APRTase"/>
</dbReference>
<dbReference type="Pfam" id="PF00156">
    <property type="entry name" value="Pribosyltran"/>
    <property type="match status" value="1"/>
</dbReference>
<evidence type="ECO:0000256" key="5">
    <source>
        <dbReference type="ARBA" id="ARBA00008391"/>
    </source>
</evidence>
<keyword evidence="9" id="KW-0808">Transferase</keyword>
<protein>
    <recommendedName>
        <fullName evidence="6">adenine phosphoribosyltransferase</fullName>
        <ecNumber evidence="6">2.4.2.7</ecNumber>
    </recommendedName>
</protein>
<dbReference type="GO" id="GO:0003999">
    <property type="term" value="F:adenine phosphoribosyltransferase activity"/>
    <property type="evidence" value="ECO:0007669"/>
    <property type="project" value="UniProtKB-EC"/>
</dbReference>
<name>A0A382LBC5_9ZZZZ</name>
<evidence type="ECO:0000313" key="12">
    <source>
        <dbReference type="EMBL" id="SVC34006.1"/>
    </source>
</evidence>
<dbReference type="FunFam" id="3.40.50.2020:FF:000021">
    <property type="entry name" value="Adenine phosphoribosyltransferase"/>
    <property type="match status" value="1"/>
</dbReference>
<dbReference type="GO" id="GO:0016208">
    <property type="term" value="F:AMP binding"/>
    <property type="evidence" value="ECO:0007669"/>
    <property type="project" value="TreeGrafter"/>
</dbReference>
<keyword evidence="7" id="KW-0963">Cytoplasm</keyword>
<dbReference type="HAMAP" id="MF_00004">
    <property type="entry name" value="Aden_phosphoribosyltr"/>
    <property type="match status" value="1"/>
</dbReference>
<dbReference type="NCBIfam" id="TIGR01090">
    <property type="entry name" value="apt"/>
    <property type="match status" value="1"/>
</dbReference>
<evidence type="ECO:0000256" key="10">
    <source>
        <dbReference type="ARBA" id="ARBA00022726"/>
    </source>
</evidence>